<dbReference type="CDD" id="cd23797">
    <property type="entry name" value="UBCc_UBE2H"/>
    <property type="match status" value="1"/>
</dbReference>
<dbReference type="PROSITE" id="PS51419">
    <property type="entry name" value="RAB"/>
    <property type="match status" value="1"/>
</dbReference>
<dbReference type="InterPro" id="IPR005225">
    <property type="entry name" value="Small_GTP-bd"/>
</dbReference>
<dbReference type="SMART" id="SM00174">
    <property type="entry name" value="RHO"/>
    <property type="match status" value="1"/>
</dbReference>
<feature type="domain" description="EF-hand" evidence="25">
    <location>
        <begin position="231"/>
        <end position="266"/>
    </location>
</feature>
<comment type="catalytic activity">
    <reaction evidence="12">
        <text>S-ubiquitinyl-[E1 ubiquitin-activating enzyme]-L-cysteine + [acceptor protein]-L-lysine = [E1 ubiquitin-activating enzyme]-L-cysteine + N(6)-monoubiquitinyl-[acceptor protein]-L-lysine.</text>
        <dbReference type="EC" id="2.3.2.24"/>
    </reaction>
</comment>
<keyword evidence="7" id="KW-0067">ATP-binding</keyword>
<evidence type="ECO:0000256" key="1">
    <source>
        <dbReference type="ARBA" id="ARBA00000485"/>
    </source>
</evidence>
<feature type="active site" description="Glycyl thioester intermediate" evidence="21">
    <location>
        <position position="87"/>
    </location>
</feature>
<dbReference type="PROSITE" id="PS00018">
    <property type="entry name" value="EF_HAND_1"/>
    <property type="match status" value="1"/>
</dbReference>
<accession>A0A9Q0E3S6</accession>
<evidence type="ECO:0000256" key="18">
    <source>
        <dbReference type="ARBA" id="ARBA00077502"/>
    </source>
</evidence>
<evidence type="ECO:0000256" key="17">
    <source>
        <dbReference type="ARBA" id="ARBA00076312"/>
    </source>
</evidence>
<dbReference type="SMART" id="SM00212">
    <property type="entry name" value="UBCc"/>
    <property type="match status" value="1"/>
</dbReference>
<dbReference type="PROSITE" id="PS50222">
    <property type="entry name" value="EF_HAND_2"/>
    <property type="match status" value="1"/>
</dbReference>
<dbReference type="PRINTS" id="PR00449">
    <property type="entry name" value="RASTRNSFRMNG"/>
</dbReference>
<dbReference type="SUPFAM" id="SSF54495">
    <property type="entry name" value="UBC-like"/>
    <property type="match status" value="1"/>
</dbReference>
<dbReference type="EMBL" id="JANIIK010000048">
    <property type="protein sequence ID" value="KAJ3599691.1"/>
    <property type="molecule type" value="Genomic_DNA"/>
</dbReference>
<gene>
    <name evidence="26" type="ORF">NHX12_033647</name>
</gene>
<evidence type="ECO:0000256" key="19">
    <source>
        <dbReference type="ARBA" id="ARBA00078369"/>
    </source>
</evidence>
<dbReference type="Pfam" id="PF00071">
    <property type="entry name" value="Ras"/>
    <property type="match status" value="1"/>
</dbReference>
<evidence type="ECO:0000256" key="8">
    <source>
        <dbReference type="ARBA" id="ARBA00022843"/>
    </source>
</evidence>
<dbReference type="GO" id="GO:0061631">
    <property type="term" value="F:ubiquitin conjugating enzyme activity"/>
    <property type="evidence" value="ECO:0007669"/>
    <property type="project" value="UniProtKB-EC"/>
</dbReference>
<keyword evidence="5" id="KW-0833">Ubl conjugation pathway</keyword>
<dbReference type="SUPFAM" id="SSF47473">
    <property type="entry name" value="EF-hand"/>
    <property type="match status" value="1"/>
</dbReference>
<dbReference type="SMART" id="SM00175">
    <property type="entry name" value="RAB"/>
    <property type="match status" value="1"/>
</dbReference>
<dbReference type="GO" id="GO:0005509">
    <property type="term" value="F:calcium ion binding"/>
    <property type="evidence" value="ECO:0007669"/>
    <property type="project" value="InterPro"/>
</dbReference>
<dbReference type="InterPro" id="IPR050227">
    <property type="entry name" value="Rab"/>
</dbReference>
<evidence type="ECO:0000256" key="16">
    <source>
        <dbReference type="ARBA" id="ARBA00072436"/>
    </source>
</evidence>
<comment type="function">
    <text evidence="14">Accepts ubiquitin from the E1 complex and catalyzes its covalent attachment to other proteins. E2 ubiquitin conjugating enzyme that transfers ubiquitin to MAEA, a core component of the CTLH E3 ubiquitin-protein ligase complex. In vitro catalyzes 'Lys-11'- and 'Lys-48'-linked polyubiquitination. Capable, in vitro, to ubiquitinate histone H2A.</text>
</comment>
<evidence type="ECO:0000256" key="21">
    <source>
        <dbReference type="PROSITE-ProRule" id="PRU10133"/>
    </source>
</evidence>
<keyword evidence="10" id="KW-0342">GTP-binding</keyword>
<evidence type="ECO:0000259" key="24">
    <source>
        <dbReference type="PROSITE" id="PS50127"/>
    </source>
</evidence>
<dbReference type="CDD" id="cd00154">
    <property type="entry name" value="Rab"/>
    <property type="match status" value="1"/>
</dbReference>
<evidence type="ECO:0000256" key="23">
    <source>
        <dbReference type="SAM" id="MobiDB-lite"/>
    </source>
</evidence>
<evidence type="ECO:0000256" key="13">
    <source>
        <dbReference type="ARBA" id="ARBA00039076"/>
    </source>
</evidence>
<dbReference type="NCBIfam" id="TIGR00231">
    <property type="entry name" value="small_GTP"/>
    <property type="match status" value="1"/>
</dbReference>
<feature type="coiled-coil region" evidence="22">
    <location>
        <begin position="317"/>
        <end position="406"/>
    </location>
</feature>
<evidence type="ECO:0000256" key="12">
    <source>
        <dbReference type="ARBA" id="ARBA00035845"/>
    </source>
</evidence>
<dbReference type="SUPFAM" id="SSF52540">
    <property type="entry name" value="P-loop containing nucleoside triphosphate hydrolases"/>
    <property type="match status" value="1"/>
</dbReference>
<comment type="catalytic activity">
    <reaction evidence="1">
        <text>S-ubiquitinyl-[E1 ubiquitin-activating enzyme]-L-cysteine + [E2 ubiquitin-conjugating enzyme]-L-cysteine = [E1 ubiquitin-activating enzyme]-L-cysteine + S-ubiquitinyl-[E2 ubiquitin-conjugating enzyme]-L-cysteine.</text>
        <dbReference type="EC" id="2.3.2.23"/>
    </reaction>
</comment>
<protein>
    <recommendedName>
        <fullName evidence="16">Ubiquitin-conjugating enzyme E2 H</fullName>
        <ecNumber evidence="13">2.3.2.24</ecNumber>
    </recommendedName>
    <alternativeName>
        <fullName evidence="19">(E3-independent) E2 ubiquitin-conjugating enzyme H</fullName>
    </alternativeName>
    <alternativeName>
        <fullName evidence="17">E2 ubiquitin-conjugating enzyme H</fullName>
    </alternativeName>
    <alternativeName>
        <fullName evidence="20">Ubiquitin carrier protein H</fullName>
    </alternativeName>
    <alternativeName>
        <fullName evidence="18">Ubiquitin-protein ligase H</fullName>
    </alternativeName>
</protein>
<keyword evidence="6" id="KW-0106">Calcium</keyword>
<comment type="subunit">
    <text evidence="15">Interacts with MAEA and WDR26, components of the CTLH complex that contains GID4, RANBP9 and/or RANBP10, MKLN1, MAEA, RMND5A (or alternatively its paralog RMND5B), GID8, ARMC8, WDR26 and YPEL5.</text>
</comment>
<evidence type="ECO:0000256" key="7">
    <source>
        <dbReference type="ARBA" id="ARBA00022840"/>
    </source>
</evidence>
<keyword evidence="3" id="KW-0479">Metal-binding</keyword>
<dbReference type="InterPro" id="IPR023313">
    <property type="entry name" value="UBQ-conjugating_AS"/>
</dbReference>
<dbReference type="InterPro" id="IPR018247">
    <property type="entry name" value="EF_Hand_1_Ca_BS"/>
</dbReference>
<dbReference type="SMART" id="SM00173">
    <property type="entry name" value="RAS"/>
    <property type="match status" value="1"/>
</dbReference>
<dbReference type="PANTHER" id="PTHR47977">
    <property type="entry name" value="RAS-RELATED PROTEIN RAB"/>
    <property type="match status" value="1"/>
</dbReference>
<evidence type="ECO:0000256" key="4">
    <source>
        <dbReference type="ARBA" id="ARBA00022741"/>
    </source>
</evidence>
<sequence>MSSPSPGKRRMDTDVVKLIESKHEVTILSGLNEFVVKFHGPPGTPYEEGVWKVRVDLPDKYPFKSPSIGFMNKIFHPNIDEASGTVCLDVINQTWTALYDLTNIFESFLPQLLAYPNPIDPLNGDAAAMYLHRPEDYKHKIKEYIQKYATEEALKEQEERAGDSSAPEEGFRAAPSVASVEEPAFRNGDAASPDSNTIMEKTREFFQMCDLEGKGFVTRQDMQRLNAVVPLNDDELQNVFQTLDTDGNGYLTLDEFSSGFSEFLCSQEGSVTEERRLCKGGSEAMYQSRLGASNVFEDPSEVRSLWAQLSRDEPHLLANFEEFLARVTAQIKEANQEKSEMESAMIRKAATHDDEIQCLYQEMEQQIENEKDRIHMQDSEQLASRRQSLEVQLSSKESELDQLSVKQQKHVMKEENLTLRRTNEGLSVDLENTNHQLTLAQEQLGIMQEQSTRLQEDKEMEMYRVTEGLQRERAALLKQLDLLREMNKNLRDEQDMRYQPVGKENSFKVSLVPPGAPPPPPTLKESSDVAPLWAQQSQEEGSVLPPDRLFKVIMVGNSCVGKTSLLKRFCVDFSVKTIQVDGSQVALQLWDTAGQERYRSITKQFFRRADGVVVMYDITSEVSFSGVRQWLSSVQDGVDEEIPIMLLGNKTDKESLREVQASVGKKLAKEGQFLFYECSACSGHNVAESMMHLA</sequence>
<feature type="coiled-coil region" evidence="22">
    <location>
        <begin position="430"/>
        <end position="493"/>
    </location>
</feature>
<dbReference type="Gene3D" id="3.40.50.300">
    <property type="entry name" value="P-loop containing nucleotide triphosphate hydrolases"/>
    <property type="match status" value="1"/>
</dbReference>
<dbReference type="AlphaFoldDB" id="A0A9Q0E3S6"/>
<evidence type="ECO:0000256" key="14">
    <source>
        <dbReference type="ARBA" id="ARBA00060202"/>
    </source>
</evidence>
<dbReference type="InterPro" id="IPR016135">
    <property type="entry name" value="UBQ-conjugating_enzyme/RWD"/>
</dbReference>
<dbReference type="InterPro" id="IPR002048">
    <property type="entry name" value="EF_hand_dom"/>
</dbReference>
<keyword evidence="8" id="KW-0832">Ubl conjugation</keyword>
<dbReference type="Pfam" id="PF13499">
    <property type="entry name" value="EF-hand_7"/>
    <property type="match status" value="1"/>
</dbReference>
<evidence type="ECO:0000256" key="9">
    <source>
        <dbReference type="ARBA" id="ARBA00022990"/>
    </source>
</evidence>
<keyword evidence="2" id="KW-0808">Transferase</keyword>
<dbReference type="PROSITE" id="PS51417">
    <property type="entry name" value="ARF"/>
    <property type="match status" value="1"/>
</dbReference>
<keyword evidence="11" id="KW-0449">Lipoprotein</keyword>
<keyword evidence="9" id="KW-0007">Acetylation</keyword>
<evidence type="ECO:0000256" key="5">
    <source>
        <dbReference type="ARBA" id="ARBA00022786"/>
    </source>
</evidence>
<dbReference type="PROSITE" id="PS50127">
    <property type="entry name" value="UBC_2"/>
    <property type="match status" value="1"/>
</dbReference>
<evidence type="ECO:0000259" key="25">
    <source>
        <dbReference type="PROSITE" id="PS50222"/>
    </source>
</evidence>
<dbReference type="SMART" id="SM00054">
    <property type="entry name" value="EFh"/>
    <property type="match status" value="2"/>
</dbReference>
<evidence type="ECO:0000313" key="26">
    <source>
        <dbReference type="EMBL" id="KAJ3599691.1"/>
    </source>
</evidence>
<keyword evidence="4" id="KW-0547">Nucleotide-binding</keyword>
<feature type="domain" description="UBC core" evidence="24">
    <location>
        <begin position="1"/>
        <end position="150"/>
    </location>
</feature>
<dbReference type="InterPro" id="IPR000608">
    <property type="entry name" value="UBC"/>
</dbReference>
<dbReference type="GO" id="GO:0005525">
    <property type="term" value="F:GTP binding"/>
    <property type="evidence" value="ECO:0007669"/>
    <property type="project" value="UniProtKB-KW"/>
</dbReference>
<evidence type="ECO:0000256" key="20">
    <source>
        <dbReference type="ARBA" id="ARBA00082119"/>
    </source>
</evidence>
<organism evidence="26 27">
    <name type="scientific">Muraenolepis orangiensis</name>
    <name type="common">Patagonian moray cod</name>
    <dbReference type="NCBI Taxonomy" id="630683"/>
    <lineage>
        <taxon>Eukaryota</taxon>
        <taxon>Metazoa</taxon>
        <taxon>Chordata</taxon>
        <taxon>Craniata</taxon>
        <taxon>Vertebrata</taxon>
        <taxon>Euteleostomi</taxon>
        <taxon>Actinopterygii</taxon>
        <taxon>Neopterygii</taxon>
        <taxon>Teleostei</taxon>
        <taxon>Neoteleostei</taxon>
        <taxon>Acanthomorphata</taxon>
        <taxon>Zeiogadaria</taxon>
        <taxon>Gadariae</taxon>
        <taxon>Gadiformes</taxon>
        <taxon>Muraenolepidoidei</taxon>
        <taxon>Muraenolepididae</taxon>
        <taxon>Muraenolepis</taxon>
    </lineage>
</organism>
<dbReference type="Gene3D" id="3.10.110.10">
    <property type="entry name" value="Ubiquitin Conjugating Enzyme"/>
    <property type="match status" value="1"/>
</dbReference>
<name>A0A9Q0E3S6_9TELE</name>
<dbReference type="PROSITE" id="PS00183">
    <property type="entry name" value="UBC_1"/>
    <property type="match status" value="1"/>
</dbReference>
<evidence type="ECO:0000256" key="22">
    <source>
        <dbReference type="SAM" id="Coils"/>
    </source>
</evidence>
<keyword evidence="22" id="KW-0175">Coiled coil</keyword>
<dbReference type="OrthoDB" id="9837699at2759"/>
<feature type="non-terminal residue" evidence="26">
    <location>
        <position position="1"/>
    </location>
</feature>
<dbReference type="FunFam" id="3.10.110.10:FF:000078">
    <property type="entry name" value="ubiquitin-conjugating enzyme E2 H isoform X2"/>
    <property type="match status" value="1"/>
</dbReference>
<dbReference type="EC" id="2.3.2.24" evidence="13"/>
<evidence type="ECO:0000256" key="10">
    <source>
        <dbReference type="ARBA" id="ARBA00023134"/>
    </source>
</evidence>
<evidence type="ECO:0000256" key="15">
    <source>
        <dbReference type="ARBA" id="ARBA00063081"/>
    </source>
</evidence>
<reference evidence="26" key="1">
    <citation type="submission" date="2022-07" db="EMBL/GenBank/DDBJ databases">
        <title>Chromosome-level genome of Muraenolepis orangiensis.</title>
        <authorList>
            <person name="Kim J."/>
        </authorList>
    </citation>
    <scope>NUCLEOTIDE SEQUENCE</scope>
    <source>
        <strain evidence="26">KU_S4_2022</strain>
        <tissue evidence="26">Muscle</tissue>
    </source>
</reference>
<evidence type="ECO:0000313" key="27">
    <source>
        <dbReference type="Proteomes" id="UP001148018"/>
    </source>
</evidence>
<dbReference type="GO" id="GO:0003924">
    <property type="term" value="F:GTPase activity"/>
    <property type="evidence" value="ECO:0007669"/>
    <property type="project" value="InterPro"/>
</dbReference>
<dbReference type="FunFam" id="3.40.50.300:FF:001129">
    <property type="entry name" value="ras-related protein Rab-44 isoform X2"/>
    <property type="match status" value="1"/>
</dbReference>
<proteinExistence type="predicted"/>
<evidence type="ECO:0000256" key="2">
    <source>
        <dbReference type="ARBA" id="ARBA00022679"/>
    </source>
</evidence>
<dbReference type="InterPro" id="IPR027417">
    <property type="entry name" value="P-loop_NTPase"/>
</dbReference>
<comment type="caution">
    <text evidence="26">The sequence shown here is derived from an EMBL/GenBank/DDBJ whole genome shotgun (WGS) entry which is preliminary data.</text>
</comment>
<dbReference type="CDD" id="cd00051">
    <property type="entry name" value="EFh"/>
    <property type="match status" value="1"/>
</dbReference>
<dbReference type="InterPro" id="IPR011992">
    <property type="entry name" value="EF-hand-dom_pair"/>
</dbReference>
<dbReference type="InterPro" id="IPR001806">
    <property type="entry name" value="Small_GTPase"/>
</dbReference>
<evidence type="ECO:0000256" key="11">
    <source>
        <dbReference type="ARBA" id="ARBA00023288"/>
    </source>
</evidence>
<dbReference type="Gene3D" id="1.10.238.10">
    <property type="entry name" value="EF-hand"/>
    <property type="match status" value="1"/>
</dbReference>
<dbReference type="Pfam" id="PF00179">
    <property type="entry name" value="UQ_con"/>
    <property type="match status" value="1"/>
</dbReference>
<keyword evidence="27" id="KW-1185">Reference proteome</keyword>
<dbReference type="GO" id="GO:0005524">
    <property type="term" value="F:ATP binding"/>
    <property type="evidence" value="ECO:0007669"/>
    <property type="project" value="UniProtKB-KW"/>
</dbReference>
<dbReference type="PROSITE" id="PS51421">
    <property type="entry name" value="RAS"/>
    <property type="match status" value="1"/>
</dbReference>
<feature type="region of interest" description="Disordered" evidence="23">
    <location>
        <begin position="507"/>
        <end position="526"/>
    </location>
</feature>
<evidence type="ECO:0000256" key="6">
    <source>
        <dbReference type="ARBA" id="ARBA00022837"/>
    </source>
</evidence>
<evidence type="ECO:0000256" key="3">
    <source>
        <dbReference type="ARBA" id="ARBA00022723"/>
    </source>
</evidence>
<dbReference type="Proteomes" id="UP001148018">
    <property type="component" value="Unassembled WGS sequence"/>
</dbReference>